<evidence type="ECO:0000256" key="2">
    <source>
        <dbReference type="ARBA" id="ARBA00023002"/>
    </source>
</evidence>
<dbReference type="PANTHER" id="PTHR48106">
    <property type="entry name" value="QUINONE OXIDOREDUCTASE PIG3-RELATED"/>
    <property type="match status" value="1"/>
</dbReference>
<keyword evidence="1" id="KW-0521">NADP</keyword>
<evidence type="ECO:0000256" key="1">
    <source>
        <dbReference type="ARBA" id="ARBA00022857"/>
    </source>
</evidence>
<dbReference type="InterPro" id="IPR036291">
    <property type="entry name" value="NAD(P)-bd_dom_sf"/>
</dbReference>
<dbReference type="PANTHER" id="PTHR48106:SF13">
    <property type="entry name" value="QUINONE OXIDOREDUCTASE-RELATED"/>
    <property type="match status" value="1"/>
</dbReference>
<dbReference type="InterPro" id="IPR011032">
    <property type="entry name" value="GroES-like_sf"/>
</dbReference>
<dbReference type="Gene3D" id="3.90.180.10">
    <property type="entry name" value="Medium-chain alcohol dehydrogenases, catalytic domain"/>
    <property type="match status" value="1"/>
</dbReference>
<reference evidence="4 5" key="1">
    <citation type="submission" date="2019-06" db="EMBL/GenBank/DDBJ databases">
        <title>Whole genome shotgun sequence of Cellulomonas gelida NBRC 3748.</title>
        <authorList>
            <person name="Hosoyama A."/>
            <person name="Uohara A."/>
            <person name="Ohji S."/>
            <person name="Ichikawa N."/>
        </authorList>
    </citation>
    <scope>NUCLEOTIDE SEQUENCE [LARGE SCALE GENOMIC DNA]</scope>
    <source>
        <strain evidence="4 5">NBRC 3748</strain>
    </source>
</reference>
<dbReference type="GO" id="GO:0005829">
    <property type="term" value="C:cytosol"/>
    <property type="evidence" value="ECO:0007669"/>
    <property type="project" value="TreeGrafter"/>
</dbReference>
<name>A0A4Y3KLT9_9CELL</name>
<accession>A0A4Y3KLT9</accession>
<feature type="domain" description="Enoyl reductase (ER)" evidence="3">
    <location>
        <begin position="21"/>
        <end position="336"/>
    </location>
</feature>
<dbReference type="InterPro" id="IPR020843">
    <property type="entry name" value="ER"/>
</dbReference>
<dbReference type="CDD" id="cd05286">
    <property type="entry name" value="QOR2"/>
    <property type="match status" value="1"/>
</dbReference>
<dbReference type="EMBL" id="BJLQ01000009">
    <property type="protein sequence ID" value="GEA83920.1"/>
    <property type="molecule type" value="Genomic_DNA"/>
</dbReference>
<proteinExistence type="predicted"/>
<evidence type="ECO:0000259" key="3">
    <source>
        <dbReference type="SMART" id="SM00829"/>
    </source>
</evidence>
<sequence length="338" mass="35153">MKLDRPDVRHDVHAVVATQAGGPEVLSVVTRPDPTPGPHDALVRVAAAGVNFIDTYRRAGVYPVPFPHVPGSEGAGTVVAVGERVTRFAPGDRVAWSAGPGSYAELAAVPESELLAVPDGVDDEIAAALPLQGMTAHYLVSSTFPVEPGTTVLVHAAAGGVGLLLTQLATQRGGRVIATVGSVEKEALARAAGAAEVIRYRELHDVTTELPAAVRELTDGRGVDAVYDGVGRDTFDASLASLARRGMLVLFGASSGPVPPVDPQRLNAAGSVFLTRPTLGHYVADRSELEWRANELFGAVADGRLDVRVGARFPLSAAADAHRALESRATTGKVLLLP</sequence>
<evidence type="ECO:0000313" key="4">
    <source>
        <dbReference type="EMBL" id="GEA83920.1"/>
    </source>
</evidence>
<organism evidence="4 5">
    <name type="scientific">Cellulomonas gelida</name>
    <dbReference type="NCBI Taxonomy" id="1712"/>
    <lineage>
        <taxon>Bacteria</taxon>
        <taxon>Bacillati</taxon>
        <taxon>Actinomycetota</taxon>
        <taxon>Actinomycetes</taxon>
        <taxon>Micrococcales</taxon>
        <taxon>Cellulomonadaceae</taxon>
        <taxon>Cellulomonas</taxon>
    </lineage>
</organism>
<dbReference type="AlphaFoldDB" id="A0A4Y3KLT9"/>
<dbReference type="SMART" id="SM00829">
    <property type="entry name" value="PKS_ER"/>
    <property type="match status" value="1"/>
</dbReference>
<keyword evidence="2" id="KW-0560">Oxidoreductase</keyword>
<dbReference type="FunFam" id="3.40.50.720:FF:000053">
    <property type="entry name" value="Quinone oxidoreductase 1"/>
    <property type="match status" value="1"/>
</dbReference>
<dbReference type="GO" id="GO:0003960">
    <property type="term" value="F:quinone reductase (NADPH) activity"/>
    <property type="evidence" value="ECO:0007669"/>
    <property type="project" value="InterPro"/>
</dbReference>
<evidence type="ECO:0000313" key="5">
    <source>
        <dbReference type="Proteomes" id="UP000320461"/>
    </source>
</evidence>
<keyword evidence="5" id="KW-1185">Reference proteome</keyword>
<dbReference type="GO" id="GO:0070402">
    <property type="term" value="F:NADPH binding"/>
    <property type="evidence" value="ECO:0007669"/>
    <property type="project" value="TreeGrafter"/>
</dbReference>
<gene>
    <name evidence="4" type="primary">qor</name>
    <name evidence="4" type="ORF">CGE01nite_11710</name>
</gene>
<dbReference type="InterPro" id="IPR013149">
    <property type="entry name" value="ADH-like_C"/>
</dbReference>
<comment type="caution">
    <text evidence="4">The sequence shown here is derived from an EMBL/GenBank/DDBJ whole genome shotgun (WGS) entry which is preliminary data.</text>
</comment>
<dbReference type="SUPFAM" id="SSF51735">
    <property type="entry name" value="NAD(P)-binding Rossmann-fold domains"/>
    <property type="match status" value="1"/>
</dbReference>
<dbReference type="SUPFAM" id="SSF50129">
    <property type="entry name" value="GroES-like"/>
    <property type="match status" value="1"/>
</dbReference>
<dbReference type="InterPro" id="IPR013154">
    <property type="entry name" value="ADH-like_N"/>
</dbReference>
<dbReference type="GO" id="GO:0035925">
    <property type="term" value="F:mRNA 3'-UTR AU-rich region binding"/>
    <property type="evidence" value="ECO:0007669"/>
    <property type="project" value="TreeGrafter"/>
</dbReference>
<dbReference type="Proteomes" id="UP000320461">
    <property type="component" value="Unassembled WGS sequence"/>
</dbReference>
<dbReference type="Pfam" id="PF00107">
    <property type="entry name" value="ADH_zinc_N"/>
    <property type="match status" value="1"/>
</dbReference>
<protein>
    <submittedName>
        <fullName evidence="4">Quinone oxidoreductase</fullName>
    </submittedName>
</protein>
<dbReference type="Gene3D" id="3.40.50.720">
    <property type="entry name" value="NAD(P)-binding Rossmann-like Domain"/>
    <property type="match status" value="1"/>
</dbReference>
<dbReference type="InterPro" id="IPR047618">
    <property type="entry name" value="QOR-like"/>
</dbReference>
<dbReference type="Pfam" id="PF08240">
    <property type="entry name" value="ADH_N"/>
    <property type="match status" value="1"/>
</dbReference>